<evidence type="ECO:0000313" key="4">
    <source>
        <dbReference type="Proteomes" id="UP000053989"/>
    </source>
</evidence>
<sequence length="329" mass="35983">MGASYDSIPDSLVKWLVKQQMFWVATAALTGHVNVSPKSTPDCFHIVHKNKVWYEDLTGSGVETIAHLREPGNGRITILFHAFEGGPKILRLWGTGTVHEFGTPEYDEFIPPEKRKAGSRAAIVIDVHKVATSCGFAIPLYKFQSHRSSLERWCGSLEIFDHSPMSPSEGTTTNGSNSPHPKGLKAWWIAENLKSLDGLPALQLAHQAPAVPSNTFNRNAPPKYGKMVRVAGDVSEDVGAEGASSPNNDELNEASGFECKDKDKGRAEGNTRTNNAKQGRPREVILERGRSENLKVLGAFVLGVFATLVYFKLAEALVAPARYLVNVHI</sequence>
<dbReference type="STRING" id="1036808.A0A0C3DEY5"/>
<dbReference type="Gene3D" id="2.30.110.10">
    <property type="entry name" value="Electron Transport, Fmn-binding Protein, Chain A"/>
    <property type="match status" value="1"/>
</dbReference>
<dbReference type="SUPFAM" id="SSF50475">
    <property type="entry name" value="FMN-binding split barrel"/>
    <property type="match status" value="1"/>
</dbReference>
<evidence type="ECO:0000256" key="1">
    <source>
        <dbReference type="SAM" id="MobiDB-lite"/>
    </source>
</evidence>
<dbReference type="Proteomes" id="UP000053989">
    <property type="component" value="Unassembled WGS sequence"/>
</dbReference>
<feature type="region of interest" description="Disordered" evidence="1">
    <location>
        <begin position="237"/>
        <end position="278"/>
    </location>
</feature>
<organism evidence="3 4">
    <name type="scientific">Scleroderma citrinum Foug A</name>
    <dbReference type="NCBI Taxonomy" id="1036808"/>
    <lineage>
        <taxon>Eukaryota</taxon>
        <taxon>Fungi</taxon>
        <taxon>Dikarya</taxon>
        <taxon>Basidiomycota</taxon>
        <taxon>Agaricomycotina</taxon>
        <taxon>Agaricomycetes</taxon>
        <taxon>Agaricomycetidae</taxon>
        <taxon>Boletales</taxon>
        <taxon>Sclerodermatineae</taxon>
        <taxon>Sclerodermataceae</taxon>
        <taxon>Scleroderma</taxon>
    </lineage>
</organism>
<accession>A0A0C3DEY5</accession>
<feature type="transmembrane region" description="Helical" evidence="2">
    <location>
        <begin position="296"/>
        <end position="313"/>
    </location>
</feature>
<reference evidence="3 4" key="1">
    <citation type="submission" date="2014-04" db="EMBL/GenBank/DDBJ databases">
        <authorList>
            <consortium name="DOE Joint Genome Institute"/>
            <person name="Kuo A."/>
            <person name="Kohler A."/>
            <person name="Nagy L.G."/>
            <person name="Floudas D."/>
            <person name="Copeland A."/>
            <person name="Barry K.W."/>
            <person name="Cichocki N."/>
            <person name="Veneault-Fourrey C."/>
            <person name="LaButti K."/>
            <person name="Lindquist E.A."/>
            <person name="Lipzen A."/>
            <person name="Lundell T."/>
            <person name="Morin E."/>
            <person name="Murat C."/>
            <person name="Sun H."/>
            <person name="Tunlid A."/>
            <person name="Henrissat B."/>
            <person name="Grigoriev I.V."/>
            <person name="Hibbett D.S."/>
            <person name="Martin F."/>
            <person name="Nordberg H.P."/>
            <person name="Cantor M.N."/>
            <person name="Hua S.X."/>
        </authorList>
    </citation>
    <scope>NUCLEOTIDE SEQUENCE [LARGE SCALE GENOMIC DNA]</scope>
    <source>
        <strain evidence="3 4">Foug A</strain>
    </source>
</reference>
<keyword evidence="4" id="KW-1185">Reference proteome</keyword>
<evidence type="ECO:0000313" key="3">
    <source>
        <dbReference type="EMBL" id="KIM54944.1"/>
    </source>
</evidence>
<gene>
    <name evidence="3" type="ORF">SCLCIDRAFT_1221558</name>
</gene>
<dbReference type="InterPro" id="IPR012349">
    <property type="entry name" value="Split_barrel_FMN-bd"/>
</dbReference>
<feature type="compositionally biased region" description="Basic and acidic residues" evidence="1">
    <location>
        <begin position="258"/>
        <end position="269"/>
    </location>
</feature>
<keyword evidence="2" id="KW-0472">Membrane</keyword>
<keyword evidence="2" id="KW-1133">Transmembrane helix</keyword>
<dbReference type="AlphaFoldDB" id="A0A0C3DEY5"/>
<evidence type="ECO:0000256" key="2">
    <source>
        <dbReference type="SAM" id="Phobius"/>
    </source>
</evidence>
<name>A0A0C3DEY5_9AGAM</name>
<protein>
    <submittedName>
        <fullName evidence="3">Uncharacterized protein</fullName>
    </submittedName>
</protein>
<dbReference type="OrthoDB" id="539398at2759"/>
<dbReference type="HOGENOM" id="CLU_054794_2_1_1"/>
<proteinExistence type="predicted"/>
<keyword evidence="2" id="KW-0812">Transmembrane</keyword>
<dbReference type="PANTHER" id="PTHR39336:SF3">
    <property type="entry name" value="PYRIDOXAMINE PHOSPHATE OXIDASE"/>
    <property type="match status" value="1"/>
</dbReference>
<reference evidence="4" key="2">
    <citation type="submission" date="2015-01" db="EMBL/GenBank/DDBJ databases">
        <title>Evolutionary Origins and Diversification of the Mycorrhizal Mutualists.</title>
        <authorList>
            <consortium name="DOE Joint Genome Institute"/>
            <consortium name="Mycorrhizal Genomics Consortium"/>
            <person name="Kohler A."/>
            <person name="Kuo A."/>
            <person name="Nagy L.G."/>
            <person name="Floudas D."/>
            <person name="Copeland A."/>
            <person name="Barry K.W."/>
            <person name="Cichocki N."/>
            <person name="Veneault-Fourrey C."/>
            <person name="LaButti K."/>
            <person name="Lindquist E.A."/>
            <person name="Lipzen A."/>
            <person name="Lundell T."/>
            <person name="Morin E."/>
            <person name="Murat C."/>
            <person name="Riley R."/>
            <person name="Ohm R."/>
            <person name="Sun H."/>
            <person name="Tunlid A."/>
            <person name="Henrissat B."/>
            <person name="Grigoriev I.V."/>
            <person name="Hibbett D.S."/>
            <person name="Martin F."/>
        </authorList>
    </citation>
    <scope>NUCLEOTIDE SEQUENCE [LARGE SCALE GENOMIC DNA]</scope>
    <source>
        <strain evidence="4">Foug A</strain>
    </source>
</reference>
<dbReference type="PANTHER" id="PTHR39336">
    <property type="entry name" value="PYRIDOXAMINE PHOSPHATE OXIDASE FAMILY PROTEIN (AFU_ORTHOLOGUE AFUA_6G11440)"/>
    <property type="match status" value="1"/>
</dbReference>
<dbReference type="InParanoid" id="A0A0C3DEY5"/>
<dbReference type="EMBL" id="KN822144">
    <property type="protein sequence ID" value="KIM54944.1"/>
    <property type="molecule type" value="Genomic_DNA"/>
</dbReference>